<evidence type="ECO:0008006" key="3">
    <source>
        <dbReference type="Google" id="ProtNLM"/>
    </source>
</evidence>
<dbReference type="Proteomes" id="UP000271889">
    <property type="component" value="Unassembled WGS sequence"/>
</dbReference>
<evidence type="ECO:0000313" key="1">
    <source>
        <dbReference type="EMBL" id="VDK47778.1"/>
    </source>
</evidence>
<accession>A0A3P6S0N6</accession>
<gene>
    <name evidence="1" type="ORF">CGOC_LOCUS1112</name>
</gene>
<reference evidence="1 2" key="1">
    <citation type="submission" date="2018-11" db="EMBL/GenBank/DDBJ databases">
        <authorList>
            <consortium name="Pathogen Informatics"/>
        </authorList>
    </citation>
    <scope>NUCLEOTIDE SEQUENCE [LARGE SCALE GENOMIC DNA]</scope>
</reference>
<sequence length="225" mass="24411">MCQDSNAPKLTWTITYACFVSIDRCSGTVCVTTLDTSYLVLSNELGFEPHTSQKTDFLQTLRSTILLTNMAAICTTDPIRMQDSSQPSYLRTLGSRVISFYDIKAINDHYGCSALCGAGSAACGNGGVPNPRNCAACICPNGYGGALCNQRAPTGKRIQIRVTFMNEQKCGTGCRVNSIEPKVIADKRITNPRICCNDMLNYVVTSQLNPTPIISTSCDMMICLD</sequence>
<proteinExistence type="predicted"/>
<dbReference type="OrthoDB" id="5806856at2759"/>
<protein>
    <recommendedName>
        <fullName evidence="3">Peptidase M12A domain-containing protein</fullName>
    </recommendedName>
</protein>
<dbReference type="EMBL" id="UYRV01001922">
    <property type="protein sequence ID" value="VDK47778.1"/>
    <property type="molecule type" value="Genomic_DNA"/>
</dbReference>
<name>A0A3P6S0N6_CYLGO</name>
<evidence type="ECO:0000313" key="2">
    <source>
        <dbReference type="Proteomes" id="UP000271889"/>
    </source>
</evidence>
<keyword evidence="2" id="KW-1185">Reference proteome</keyword>
<organism evidence="1 2">
    <name type="scientific">Cylicostephanus goldi</name>
    <name type="common">Nematode worm</name>
    <dbReference type="NCBI Taxonomy" id="71465"/>
    <lineage>
        <taxon>Eukaryota</taxon>
        <taxon>Metazoa</taxon>
        <taxon>Ecdysozoa</taxon>
        <taxon>Nematoda</taxon>
        <taxon>Chromadorea</taxon>
        <taxon>Rhabditida</taxon>
        <taxon>Rhabditina</taxon>
        <taxon>Rhabditomorpha</taxon>
        <taxon>Strongyloidea</taxon>
        <taxon>Strongylidae</taxon>
        <taxon>Cylicostephanus</taxon>
    </lineage>
</organism>
<dbReference type="AlphaFoldDB" id="A0A3P6S0N6"/>